<dbReference type="PRINTS" id="PR00111">
    <property type="entry name" value="ABHYDROLASE"/>
</dbReference>
<dbReference type="GO" id="GO:0016020">
    <property type="term" value="C:membrane"/>
    <property type="evidence" value="ECO:0007669"/>
    <property type="project" value="TreeGrafter"/>
</dbReference>
<comment type="similarity">
    <text evidence="5">Belongs to the AB hydrolase superfamily. Carboxylesterase BioH family.</text>
</comment>
<dbReference type="InterPro" id="IPR029058">
    <property type="entry name" value="AB_hydrolase_fold"/>
</dbReference>
<dbReference type="SUPFAM" id="SSF53474">
    <property type="entry name" value="alpha/beta-Hydrolases"/>
    <property type="match status" value="1"/>
</dbReference>
<dbReference type="Gene3D" id="3.40.50.1820">
    <property type="entry name" value="alpha/beta hydrolase"/>
    <property type="match status" value="1"/>
</dbReference>
<comment type="subcellular location">
    <subcellularLocation>
        <location evidence="5">Cytoplasm</location>
    </subcellularLocation>
</comment>
<comment type="catalytic activity">
    <reaction evidence="5">
        <text>6-carboxyhexanoyl-[ACP] methyl ester + H2O = 6-carboxyhexanoyl-[ACP] + methanol + H(+)</text>
        <dbReference type="Rhea" id="RHEA:42700"/>
        <dbReference type="Rhea" id="RHEA-COMP:9955"/>
        <dbReference type="Rhea" id="RHEA-COMP:10186"/>
        <dbReference type="ChEBI" id="CHEBI:15377"/>
        <dbReference type="ChEBI" id="CHEBI:15378"/>
        <dbReference type="ChEBI" id="CHEBI:17790"/>
        <dbReference type="ChEBI" id="CHEBI:78846"/>
        <dbReference type="ChEBI" id="CHEBI:82735"/>
        <dbReference type="EC" id="3.1.1.85"/>
    </reaction>
</comment>
<name>A0A5C6QJS1_9GAMM</name>
<evidence type="ECO:0000256" key="3">
    <source>
        <dbReference type="ARBA" id="ARBA00022756"/>
    </source>
</evidence>
<dbReference type="EC" id="3.1.1.85" evidence="5"/>
<dbReference type="GO" id="GO:0009102">
    <property type="term" value="P:biotin biosynthetic process"/>
    <property type="evidence" value="ECO:0007669"/>
    <property type="project" value="UniProtKB-UniRule"/>
</dbReference>
<evidence type="ECO:0000256" key="5">
    <source>
        <dbReference type="HAMAP-Rule" id="MF_01260"/>
    </source>
</evidence>
<comment type="function">
    <text evidence="5">The physiological role of BioH is to remove the methyl group introduced by BioC when the pimeloyl moiety is complete. It allows to synthesize pimeloyl-ACP via the fatty acid synthetic pathway through the hydrolysis of the ester bonds of pimeloyl-ACP esters.</text>
</comment>
<comment type="caution">
    <text evidence="8">The sequence shown here is derived from an EMBL/GenBank/DDBJ whole genome shotgun (WGS) entry which is preliminary data.</text>
</comment>
<reference evidence="8 10" key="1">
    <citation type="submission" date="2019-07" db="EMBL/GenBank/DDBJ databases">
        <title>Genomes of sea-ice associated Colwellia species.</title>
        <authorList>
            <person name="Bowman J.P."/>
        </authorList>
    </citation>
    <scope>NUCLEOTIDE SEQUENCE [LARGE SCALE GENOMIC DNA]</scope>
    <source>
        <strain evidence="7 9">ACAM 607</strain>
        <strain evidence="8 10">IC036</strain>
    </source>
</reference>
<dbReference type="InterPro" id="IPR050266">
    <property type="entry name" value="AB_hydrolase_sf"/>
</dbReference>
<dbReference type="GO" id="GO:0005737">
    <property type="term" value="C:cytoplasm"/>
    <property type="evidence" value="ECO:0007669"/>
    <property type="project" value="UniProtKB-SubCell"/>
</dbReference>
<dbReference type="EMBL" id="VOLR01000011">
    <property type="protein sequence ID" value="TWX59709.1"/>
    <property type="molecule type" value="Genomic_DNA"/>
</dbReference>
<comment type="pathway">
    <text evidence="5">Cofactor biosynthesis; biotin biosynthesis.</text>
</comment>
<keyword evidence="1 5" id="KW-0719">Serine esterase</keyword>
<comment type="subunit">
    <text evidence="5">Monomer.</text>
</comment>
<dbReference type="AlphaFoldDB" id="A0A5C6QJS1"/>
<dbReference type="OrthoDB" id="9780744at2"/>
<dbReference type="InterPro" id="IPR010076">
    <property type="entry name" value="BioH"/>
</dbReference>
<feature type="binding site" evidence="5">
    <location>
        <begin position="145"/>
        <end position="149"/>
    </location>
    <ligand>
        <name>substrate</name>
    </ligand>
</feature>
<protein>
    <recommendedName>
        <fullName evidence="5">Pimeloyl-[acyl-carrier protein] methyl ester esterase</fullName>
        <ecNumber evidence="5">3.1.1.85</ecNumber>
    </recommendedName>
    <alternativeName>
        <fullName evidence="5">Biotin synthesis protein BioH</fullName>
    </alternativeName>
    <alternativeName>
        <fullName evidence="5">Carboxylesterase BioH</fullName>
    </alternativeName>
</protein>
<dbReference type="EMBL" id="VOLQ01000007">
    <property type="protein sequence ID" value="TWX69436.1"/>
    <property type="molecule type" value="Genomic_DNA"/>
</dbReference>
<evidence type="ECO:0000256" key="4">
    <source>
        <dbReference type="ARBA" id="ARBA00022801"/>
    </source>
</evidence>
<dbReference type="HAMAP" id="MF_01260">
    <property type="entry name" value="Carboxylester"/>
    <property type="match status" value="1"/>
</dbReference>
<evidence type="ECO:0000313" key="8">
    <source>
        <dbReference type="EMBL" id="TWX69436.1"/>
    </source>
</evidence>
<keyword evidence="2 5" id="KW-0963">Cytoplasm</keyword>
<evidence type="ECO:0000256" key="1">
    <source>
        <dbReference type="ARBA" id="ARBA00022487"/>
    </source>
</evidence>
<dbReference type="Pfam" id="PF00561">
    <property type="entry name" value="Abhydrolase_1"/>
    <property type="match status" value="1"/>
</dbReference>
<gene>
    <name evidence="5 8" type="primary">bioH</name>
    <name evidence="7" type="ORF">ESZ26_09445</name>
    <name evidence="8" type="ORF">ESZ27_05445</name>
</gene>
<proteinExistence type="inferred from homology"/>
<feature type="domain" description="AB hydrolase-1" evidence="6">
    <location>
        <begin position="15"/>
        <end position="244"/>
    </location>
</feature>
<organism evidence="8 10">
    <name type="scientific">Colwellia hornerae</name>
    <dbReference type="NCBI Taxonomy" id="89402"/>
    <lineage>
        <taxon>Bacteria</taxon>
        <taxon>Pseudomonadati</taxon>
        <taxon>Pseudomonadota</taxon>
        <taxon>Gammaproteobacteria</taxon>
        <taxon>Alteromonadales</taxon>
        <taxon>Colwelliaceae</taxon>
        <taxon>Colwellia</taxon>
    </lineage>
</organism>
<feature type="active site" evidence="5">
    <location>
        <position position="209"/>
    </location>
</feature>
<feature type="binding site" evidence="5">
    <location>
        <begin position="84"/>
        <end position="85"/>
    </location>
    <ligand>
        <name>substrate</name>
    </ligand>
</feature>
<keyword evidence="4 5" id="KW-0378">Hydrolase</keyword>
<keyword evidence="9" id="KW-1185">Reference proteome</keyword>
<dbReference type="GO" id="GO:0090499">
    <property type="term" value="F:pimelyl-[acyl-carrier protein] methyl ester esterase activity"/>
    <property type="evidence" value="ECO:0007669"/>
    <property type="project" value="UniProtKB-EC"/>
</dbReference>
<feature type="active site" evidence="5">
    <location>
        <position position="237"/>
    </location>
</feature>
<dbReference type="InterPro" id="IPR000073">
    <property type="entry name" value="AB_hydrolase_1"/>
</dbReference>
<evidence type="ECO:0000313" key="10">
    <source>
        <dbReference type="Proteomes" id="UP000321917"/>
    </source>
</evidence>
<dbReference type="Proteomes" id="UP000321525">
    <property type="component" value="Unassembled WGS sequence"/>
</dbReference>
<dbReference type="PANTHER" id="PTHR43798">
    <property type="entry name" value="MONOACYLGLYCEROL LIPASE"/>
    <property type="match status" value="1"/>
</dbReference>
<evidence type="ECO:0000313" key="9">
    <source>
        <dbReference type="Proteomes" id="UP000321525"/>
    </source>
</evidence>
<feature type="binding site" evidence="5">
    <location>
        <position position="237"/>
    </location>
    <ligand>
        <name>substrate</name>
    </ligand>
</feature>
<accession>A0A5C6QJS1</accession>
<feature type="active site" description="Nucleophile" evidence="5">
    <location>
        <position position="84"/>
    </location>
</feature>
<evidence type="ECO:0000313" key="7">
    <source>
        <dbReference type="EMBL" id="TWX59709.1"/>
    </source>
</evidence>
<evidence type="ECO:0000256" key="2">
    <source>
        <dbReference type="ARBA" id="ARBA00022490"/>
    </source>
</evidence>
<evidence type="ECO:0000259" key="6">
    <source>
        <dbReference type="Pfam" id="PF00561"/>
    </source>
</evidence>
<feature type="binding site" evidence="5">
    <location>
        <position position="22"/>
    </location>
    <ligand>
        <name>substrate</name>
    </ligand>
</feature>
<dbReference type="UniPathway" id="UPA00078"/>
<dbReference type="NCBIfam" id="TIGR01738">
    <property type="entry name" value="bioH"/>
    <property type="match status" value="1"/>
</dbReference>
<sequence length="264" mass="29075">MAETLKISSQGRGLPLVFIHGWGLNSGVWQPSVEVLKEYFEVITVDLPGFGANLEHSLFPYTLAEIATLIQGSVAKPAVYIGWSLGGLVASEIALNFPKQVKALITVASSPCFVEQENWLGIKPNVLTLFHRQLAEDTTKTINNFLKIQAMGSPHLRHDIKLLRELVMGFPQPTKTTLDESLKLLTTVDQRESLAQISIPFLRLYGKLDGLVPRKAIAAITALSPNSNVVIFEQASHAPFISHPEAFIETVTTWLAPLDRRIDG</sequence>
<dbReference type="Proteomes" id="UP000321917">
    <property type="component" value="Unassembled WGS sequence"/>
</dbReference>
<keyword evidence="3 5" id="KW-0093">Biotin biosynthesis</keyword>
<dbReference type="PANTHER" id="PTHR43798:SF31">
    <property type="entry name" value="AB HYDROLASE SUPERFAMILY PROTEIN YCLE"/>
    <property type="match status" value="1"/>
</dbReference>